<organism evidence="2 3">
    <name type="scientific">Flavobacterium sangjuense</name>
    <dbReference type="NCBI Taxonomy" id="2518177"/>
    <lineage>
        <taxon>Bacteria</taxon>
        <taxon>Pseudomonadati</taxon>
        <taxon>Bacteroidota</taxon>
        <taxon>Flavobacteriia</taxon>
        <taxon>Flavobacteriales</taxon>
        <taxon>Flavobacteriaceae</taxon>
        <taxon>Flavobacterium</taxon>
    </lineage>
</organism>
<dbReference type="OrthoDB" id="1652165at2"/>
<dbReference type="EMBL" id="CP038810">
    <property type="protein sequence ID" value="QBZ98948.1"/>
    <property type="molecule type" value="Genomic_DNA"/>
</dbReference>
<evidence type="ECO:0000313" key="2">
    <source>
        <dbReference type="EMBL" id="QBZ98948.1"/>
    </source>
</evidence>
<dbReference type="AlphaFoldDB" id="A0A4P7PVE5"/>
<evidence type="ECO:0000256" key="1">
    <source>
        <dbReference type="SAM" id="SignalP"/>
    </source>
</evidence>
<protein>
    <recommendedName>
        <fullName evidence="4">Ig-like domain-containing protein</fullName>
    </recommendedName>
</protein>
<sequence>MKSFLLSILVLLFSLSLKAQCTITGTTVNASTLTCSSFSGCTIVYVGNGTTATTLNMNADLNLTCLGAIQFIIRNNASIDFSPGNNRLTLGDGSSLTVETGGNVIGGSCNASERIYIGTNLLASCNGGAGADLSFTTLLNLGGTGSLTSNSPVCTSNTINLLATPPPNGTYTYSFFGTGLPVGGTTYSSSPSYSLTASGTAGSYVYQVYMKSSLSGNPITVAERTVVVNSGLAASTPVVTVTQPTCTVATGTITITSPTGAGMTYSTNGITYTNTTGIFTSVSSGTYSVTAKNSSGCISPATTVTVNAQTDTWNGTSWSTGAPPVSGQKIVFTNNFSSTSDLTGCSCQVSSANVVINSGHTLTVTDDVKITGGGTLTFEDGAGLVQTNNTAANLGAITYKRKTTPLKQYDYTYWSSPVVSATLSQLATNSLMYSFSPTTNLYVYQTGATTMAQGVGYIGRAPSGLTYAPTQIVQTSFVGAPGNGVINTPILKSTTAYNLIGNPYPSGLDADSFIAANSTVINGTLYFWTHNTAITNNAYTINDYAKYNYTGSVGTAAPGTSIVPTGKIAAGQGFFVEAKTSLANGTYSATFNNAMRIAGSNTQFFKNGGSGNTTTSVSEGLERHRVWLSLRSPQGAYNQMLVGYVQGATNDFDSLYDGKTMAVGNTVSVYTKVGADNLAIQGKSLPFSEADVIPFAYSTTLNGALTIYLDNFDGIFTNQNVYLLDKATNTLHDLKEAPYTFVTTNGNFEQRFELRFTDQALGTTIPTVTDNDIKIITANHQLEVISPAMAITKIAVYDILGKLLFTQNDLNTNLFQTNSLQLASQILLVKVTLDNGQSFTKKTLID</sequence>
<keyword evidence="3" id="KW-1185">Reference proteome</keyword>
<dbReference type="NCBIfam" id="NF033708">
    <property type="entry name" value="T9SS_Cterm_ChiA"/>
    <property type="match status" value="1"/>
</dbReference>
<evidence type="ECO:0008006" key="4">
    <source>
        <dbReference type="Google" id="ProtNLM"/>
    </source>
</evidence>
<gene>
    <name evidence="2" type="ORF">GS03_02460</name>
</gene>
<dbReference type="Proteomes" id="UP000296862">
    <property type="component" value="Chromosome"/>
</dbReference>
<keyword evidence="1" id="KW-0732">Signal</keyword>
<dbReference type="KEGG" id="fsn:GS03_02460"/>
<dbReference type="RefSeq" id="WP_136152824.1">
    <property type="nucleotide sequence ID" value="NZ_CP038810.1"/>
</dbReference>
<evidence type="ECO:0000313" key="3">
    <source>
        <dbReference type="Proteomes" id="UP000296862"/>
    </source>
</evidence>
<accession>A0A4P7PVE5</accession>
<feature type="chain" id="PRO_5020848895" description="Ig-like domain-containing protein" evidence="1">
    <location>
        <begin position="20"/>
        <end position="846"/>
    </location>
</feature>
<name>A0A4P7PVE5_9FLAO</name>
<reference evidence="2 3" key="1">
    <citation type="submission" date="2019-04" db="EMBL/GenBank/DDBJ databases">
        <title>Flavobacterium sp. GS03.</title>
        <authorList>
            <person name="Kim H."/>
        </authorList>
    </citation>
    <scope>NUCLEOTIDE SEQUENCE [LARGE SCALE GENOMIC DNA]</scope>
    <source>
        <strain evidence="2 3">GS03</strain>
    </source>
</reference>
<proteinExistence type="predicted"/>
<feature type="signal peptide" evidence="1">
    <location>
        <begin position="1"/>
        <end position="19"/>
    </location>
</feature>